<comment type="caution">
    <text evidence="9">The sequence shown here is derived from an EMBL/GenBank/DDBJ whole genome shotgun (WGS) entry which is preliminary data.</text>
</comment>
<comment type="pathway">
    <text evidence="1">Cofactor biosynthesis; tetrahydrofolate biosynthesis; 2-amino-4-hydroxy-6-hydroxymethyl-7,8-dihydropteridine diphosphate from 7,8-dihydroneopterin triphosphate: step 4/4.</text>
</comment>
<dbReference type="GO" id="GO:0005524">
    <property type="term" value="F:ATP binding"/>
    <property type="evidence" value="ECO:0007669"/>
    <property type="project" value="UniProtKB-KW"/>
</dbReference>
<evidence type="ECO:0000256" key="4">
    <source>
        <dbReference type="ARBA" id="ARBA00022741"/>
    </source>
</evidence>
<proteinExistence type="predicted"/>
<dbReference type="EC" id="2.7.6.3" evidence="2"/>
<organism evidence="9 10">
    <name type="scientific">Pseudomaricurvus hydrocarbonicus</name>
    <dbReference type="NCBI Taxonomy" id="1470433"/>
    <lineage>
        <taxon>Bacteria</taxon>
        <taxon>Pseudomonadati</taxon>
        <taxon>Pseudomonadota</taxon>
        <taxon>Gammaproteobacteria</taxon>
        <taxon>Cellvibrionales</taxon>
        <taxon>Cellvibrionaceae</taxon>
        <taxon>Pseudomaricurvus</taxon>
    </lineage>
</organism>
<accession>A0A9E5MPU8</accession>
<dbReference type="InterPro" id="IPR035907">
    <property type="entry name" value="Hppk_sf"/>
</dbReference>
<keyword evidence="4" id="KW-0547">Nucleotide-binding</keyword>
<evidence type="ECO:0000256" key="7">
    <source>
        <dbReference type="ARBA" id="ARBA00022909"/>
    </source>
</evidence>
<dbReference type="NCBIfam" id="TIGR01498">
    <property type="entry name" value="folK"/>
    <property type="match status" value="1"/>
</dbReference>
<dbReference type="EMBL" id="JAAONZ010000025">
    <property type="protein sequence ID" value="NHO68137.1"/>
    <property type="molecule type" value="Genomic_DNA"/>
</dbReference>
<gene>
    <name evidence="9" type="primary">folK</name>
    <name evidence="9" type="ORF">G8770_21520</name>
</gene>
<dbReference type="PANTHER" id="PTHR43071">
    <property type="entry name" value="2-AMINO-4-HYDROXY-6-HYDROXYMETHYLDIHYDROPTERIDINE PYROPHOSPHOKINASE"/>
    <property type="match status" value="1"/>
</dbReference>
<keyword evidence="6" id="KW-0067">ATP-binding</keyword>
<dbReference type="CDD" id="cd00483">
    <property type="entry name" value="HPPK"/>
    <property type="match status" value="1"/>
</dbReference>
<reference evidence="9" key="1">
    <citation type="submission" date="2020-03" db="EMBL/GenBank/DDBJ databases">
        <authorList>
            <person name="Guo F."/>
        </authorList>
    </citation>
    <scope>NUCLEOTIDE SEQUENCE</scope>
    <source>
        <strain evidence="9">JCM 30134</strain>
    </source>
</reference>
<evidence type="ECO:0000313" key="9">
    <source>
        <dbReference type="EMBL" id="NHO68137.1"/>
    </source>
</evidence>
<dbReference type="RefSeq" id="WP_167191862.1">
    <property type="nucleotide sequence ID" value="NZ_JAAONZ010000025.1"/>
</dbReference>
<dbReference type="InterPro" id="IPR000550">
    <property type="entry name" value="Hppk"/>
</dbReference>
<evidence type="ECO:0000256" key="2">
    <source>
        <dbReference type="ARBA" id="ARBA00013253"/>
    </source>
</evidence>
<protein>
    <recommendedName>
        <fullName evidence="2">2-amino-4-hydroxy-6-hydroxymethyldihydropteridine diphosphokinase</fullName>
        <ecNumber evidence="2">2.7.6.3</ecNumber>
    </recommendedName>
</protein>
<keyword evidence="5" id="KW-0418">Kinase</keyword>
<name>A0A9E5MPU8_9GAMM</name>
<keyword evidence="3 9" id="KW-0808">Transferase</keyword>
<evidence type="ECO:0000256" key="3">
    <source>
        <dbReference type="ARBA" id="ARBA00022679"/>
    </source>
</evidence>
<keyword evidence="7" id="KW-0289">Folate biosynthesis</keyword>
<evidence type="ECO:0000256" key="5">
    <source>
        <dbReference type="ARBA" id="ARBA00022777"/>
    </source>
</evidence>
<evidence type="ECO:0000313" key="10">
    <source>
        <dbReference type="Proteomes" id="UP000787472"/>
    </source>
</evidence>
<evidence type="ECO:0000256" key="6">
    <source>
        <dbReference type="ARBA" id="ARBA00022840"/>
    </source>
</evidence>
<dbReference type="Proteomes" id="UP000787472">
    <property type="component" value="Unassembled WGS sequence"/>
</dbReference>
<dbReference type="PANTHER" id="PTHR43071:SF2">
    <property type="entry name" value="2-AMINO-4-HYDROXY-6-HYDROXYMETHYLDIHYDROPTERIDINE PYROPHOSPHOKINASE"/>
    <property type="match status" value="1"/>
</dbReference>
<evidence type="ECO:0000259" key="8">
    <source>
        <dbReference type="Pfam" id="PF01288"/>
    </source>
</evidence>
<dbReference type="SUPFAM" id="SSF55083">
    <property type="entry name" value="6-hydroxymethyl-7,8-dihydropterin pyrophosphokinase, HPPK"/>
    <property type="match status" value="1"/>
</dbReference>
<feature type="domain" description="7,8-dihydro-6-hydroxymethylpterin-pyrophosphokinase" evidence="8">
    <location>
        <begin position="5"/>
        <end position="130"/>
    </location>
</feature>
<dbReference type="Pfam" id="PF01288">
    <property type="entry name" value="HPPK"/>
    <property type="match status" value="1"/>
</dbReference>
<sequence length="170" mass="18933">MARVYLSLGSNIEPRTYIAAGLDALADRFGELVISPVYESEAVGFDGDNFLNLVVGVETALSVGELSLQLKAIEDANGRERSGPKYSGRTLDIDILTYDDVCGVVDGITLPRGEVLRNAFVLQPLSDIAPQQRHAKTGESFADLWQRYDRDQKLWKIDFHWQRQQISCAD</sequence>
<dbReference type="GO" id="GO:0003848">
    <property type="term" value="F:2-amino-4-hydroxy-6-hydroxymethyldihydropteridine diphosphokinase activity"/>
    <property type="evidence" value="ECO:0007669"/>
    <property type="project" value="UniProtKB-EC"/>
</dbReference>
<keyword evidence="10" id="KW-1185">Reference proteome</keyword>
<dbReference type="GO" id="GO:0046656">
    <property type="term" value="P:folic acid biosynthetic process"/>
    <property type="evidence" value="ECO:0007669"/>
    <property type="project" value="UniProtKB-KW"/>
</dbReference>
<dbReference type="Gene3D" id="3.30.70.560">
    <property type="entry name" value="7,8-Dihydro-6-hydroxymethylpterin-pyrophosphokinase HPPK"/>
    <property type="match status" value="1"/>
</dbReference>
<dbReference type="GO" id="GO:0016301">
    <property type="term" value="F:kinase activity"/>
    <property type="evidence" value="ECO:0007669"/>
    <property type="project" value="UniProtKB-KW"/>
</dbReference>
<evidence type="ECO:0000256" key="1">
    <source>
        <dbReference type="ARBA" id="ARBA00005051"/>
    </source>
</evidence>
<dbReference type="AlphaFoldDB" id="A0A9E5MPU8"/>